<dbReference type="VEuPathDB" id="FungiDB:RO3G_07917"/>
<dbReference type="AlphaFoldDB" id="I1C432"/>
<dbReference type="GeneID" id="93614888"/>
<evidence type="ECO:0000256" key="1">
    <source>
        <dbReference type="SAM" id="Phobius"/>
    </source>
</evidence>
<dbReference type="RefSeq" id="XP_067518608.1">
    <property type="nucleotide sequence ID" value="XM_067662507.1"/>
</dbReference>
<dbReference type="OrthoDB" id="2255497at2759"/>
<accession>I1C432</accession>
<keyword evidence="3" id="KW-1185">Reference proteome</keyword>
<dbReference type="InParanoid" id="I1C432"/>
<sequence length="142" mass="16113">MVMQQGYSICCCYYLSIGFVSGFAIVRIKTSETVPENTTESKARLYHDYANSIGFKTDLYILVDEEEFDLVCGEICLQDAKVGSDMSKLLMEGKEAEVTIHSIRQHEQRFHQEQSMVVPICWTTMQAFDYSGNKTSMACECS</sequence>
<feature type="transmembrane region" description="Helical" evidence="1">
    <location>
        <begin position="6"/>
        <end position="26"/>
    </location>
</feature>
<gene>
    <name evidence="2" type="ORF">RO3G_07917</name>
</gene>
<organism evidence="2 3">
    <name type="scientific">Rhizopus delemar (strain RA 99-880 / ATCC MYA-4621 / FGSC 9543 / NRRL 43880)</name>
    <name type="common">Mucormycosis agent</name>
    <name type="synonym">Rhizopus arrhizus var. delemar</name>
    <dbReference type="NCBI Taxonomy" id="246409"/>
    <lineage>
        <taxon>Eukaryota</taxon>
        <taxon>Fungi</taxon>
        <taxon>Fungi incertae sedis</taxon>
        <taxon>Mucoromycota</taxon>
        <taxon>Mucoromycotina</taxon>
        <taxon>Mucoromycetes</taxon>
        <taxon>Mucorales</taxon>
        <taxon>Mucorineae</taxon>
        <taxon>Rhizopodaceae</taxon>
        <taxon>Rhizopus</taxon>
    </lineage>
</organism>
<dbReference type="Proteomes" id="UP000009138">
    <property type="component" value="Unassembled WGS sequence"/>
</dbReference>
<evidence type="ECO:0000313" key="3">
    <source>
        <dbReference type="Proteomes" id="UP000009138"/>
    </source>
</evidence>
<keyword evidence="1" id="KW-1133">Transmembrane helix</keyword>
<protein>
    <submittedName>
        <fullName evidence="2">Uncharacterized protein</fullName>
    </submittedName>
</protein>
<proteinExistence type="predicted"/>
<keyword evidence="1" id="KW-0472">Membrane</keyword>
<dbReference type="EMBL" id="CH476736">
    <property type="protein sequence ID" value="EIE83212.1"/>
    <property type="molecule type" value="Genomic_DNA"/>
</dbReference>
<reference evidence="2 3" key="1">
    <citation type="journal article" date="2009" name="PLoS Genet.">
        <title>Genomic analysis of the basal lineage fungus Rhizopus oryzae reveals a whole-genome duplication.</title>
        <authorList>
            <person name="Ma L.-J."/>
            <person name="Ibrahim A.S."/>
            <person name="Skory C."/>
            <person name="Grabherr M.G."/>
            <person name="Burger G."/>
            <person name="Butler M."/>
            <person name="Elias M."/>
            <person name="Idnurm A."/>
            <person name="Lang B.F."/>
            <person name="Sone T."/>
            <person name="Abe A."/>
            <person name="Calvo S.E."/>
            <person name="Corrochano L.M."/>
            <person name="Engels R."/>
            <person name="Fu J."/>
            <person name="Hansberg W."/>
            <person name="Kim J.-M."/>
            <person name="Kodira C.D."/>
            <person name="Koehrsen M.J."/>
            <person name="Liu B."/>
            <person name="Miranda-Saavedra D."/>
            <person name="O'Leary S."/>
            <person name="Ortiz-Castellanos L."/>
            <person name="Poulter R."/>
            <person name="Rodriguez-Romero J."/>
            <person name="Ruiz-Herrera J."/>
            <person name="Shen Y.-Q."/>
            <person name="Zeng Q."/>
            <person name="Galagan J."/>
            <person name="Birren B.W."/>
            <person name="Cuomo C.A."/>
            <person name="Wickes B.L."/>
        </authorList>
    </citation>
    <scope>NUCLEOTIDE SEQUENCE [LARGE SCALE GENOMIC DNA]</scope>
    <source>
        <strain evidence="3">RA 99-880 / ATCC MYA-4621 / FGSC 9543 / NRRL 43880</strain>
    </source>
</reference>
<keyword evidence="1" id="KW-0812">Transmembrane</keyword>
<evidence type="ECO:0000313" key="2">
    <source>
        <dbReference type="EMBL" id="EIE83212.1"/>
    </source>
</evidence>
<name>I1C432_RHIO9</name>